<proteinExistence type="inferred from homology"/>
<sequence>MQLSKLVSNLPPYHFAGVQKKLNERKAAGVDVISLSTGDPDLPAPAQVVERLCSAMQDPENHRYPEYRGMRALHEAIAAWFERRFGVQLTPERDILPLIGSKEGLAYAAMAVLNAGDVALIPDPYYPVYITGSTNVGAEPYMLPLLEQDNYLPDLESIPPHILKKARLLWLNYPNNPTAGYADRAFFEHVVEFARRHNIVIVHDMAYAEVYFDDFRPMSILEVEGANEVAVELHSLSKTYNMAGFRIGMLVGNHELVDAIGRLKSNIDTGIFRPIQYAAIEALNLPASWIEQRNVIYRRRRDLLLEGCNAIGMRAGISRAGLYIWAAIPQGFTSREFTDWLFEQTGVLVAPGSNFGPRGEGYVRIAMTSPDERIEAALERMKAVVAK</sequence>
<keyword evidence="7" id="KW-1185">Reference proteome</keyword>
<comment type="similarity">
    <text evidence="4">Belongs to the class-I pyridoxal-phosphate-dependent aminotransferase family.</text>
</comment>
<dbReference type="GO" id="GO:0008483">
    <property type="term" value="F:transaminase activity"/>
    <property type="evidence" value="ECO:0007669"/>
    <property type="project" value="UniProtKB-KW"/>
</dbReference>
<dbReference type="CDD" id="cd00609">
    <property type="entry name" value="AAT_like"/>
    <property type="match status" value="1"/>
</dbReference>
<reference evidence="6 7" key="1">
    <citation type="submission" date="2019-01" db="EMBL/GenBank/DDBJ databases">
        <title>Ktedonosporobacter rubrisoli SCAWS-G2.</title>
        <authorList>
            <person name="Huang Y."/>
            <person name="Yan B."/>
        </authorList>
    </citation>
    <scope>NUCLEOTIDE SEQUENCE [LARGE SCALE GENOMIC DNA]</scope>
    <source>
        <strain evidence="6 7">SCAWS-G2</strain>
    </source>
</reference>
<dbReference type="AlphaFoldDB" id="A0A4P6K1K0"/>
<dbReference type="Pfam" id="PF00155">
    <property type="entry name" value="Aminotran_1_2"/>
    <property type="match status" value="1"/>
</dbReference>
<dbReference type="NCBIfam" id="NF006756">
    <property type="entry name" value="PRK09276.1"/>
    <property type="match status" value="1"/>
</dbReference>
<dbReference type="InterPro" id="IPR015424">
    <property type="entry name" value="PyrdxlP-dep_Trfase"/>
</dbReference>
<feature type="domain" description="Aminotransferase class I/classII large" evidence="5">
    <location>
        <begin position="31"/>
        <end position="380"/>
    </location>
</feature>
<dbReference type="PROSITE" id="PS00105">
    <property type="entry name" value="AA_TRANSFER_CLASS_1"/>
    <property type="match status" value="1"/>
</dbReference>
<dbReference type="PANTHER" id="PTHR42832">
    <property type="entry name" value="AMINO ACID AMINOTRANSFERASE"/>
    <property type="match status" value="1"/>
</dbReference>
<dbReference type="InterPro" id="IPR050881">
    <property type="entry name" value="LL-DAP_aminotransferase"/>
</dbReference>
<gene>
    <name evidence="6" type="ORF">EPA93_40675</name>
</gene>
<dbReference type="Gene3D" id="3.40.640.10">
    <property type="entry name" value="Type I PLP-dependent aspartate aminotransferase-like (Major domain)"/>
    <property type="match status" value="1"/>
</dbReference>
<dbReference type="InterPro" id="IPR015421">
    <property type="entry name" value="PyrdxlP-dep_Trfase_major"/>
</dbReference>
<dbReference type="Gene3D" id="3.90.1150.10">
    <property type="entry name" value="Aspartate Aminotransferase, domain 1"/>
    <property type="match status" value="1"/>
</dbReference>
<evidence type="ECO:0000259" key="5">
    <source>
        <dbReference type="Pfam" id="PF00155"/>
    </source>
</evidence>
<protein>
    <recommendedName>
        <fullName evidence="4">Aminotransferase</fullName>
        <ecNumber evidence="4">2.6.1.-</ecNumber>
    </recommendedName>
</protein>
<dbReference type="GO" id="GO:0030170">
    <property type="term" value="F:pyridoxal phosphate binding"/>
    <property type="evidence" value="ECO:0007669"/>
    <property type="project" value="InterPro"/>
</dbReference>
<dbReference type="PANTHER" id="PTHR42832:SF3">
    <property type="entry name" value="L-GLUTAMINE--4-(METHYLSULFANYL)-2-OXOBUTANOATE AMINOTRANSFERASE"/>
    <property type="match status" value="1"/>
</dbReference>
<dbReference type="EC" id="2.6.1.-" evidence="4"/>
<accession>A0A4P6K1K0</accession>
<evidence type="ECO:0000256" key="3">
    <source>
        <dbReference type="ARBA" id="ARBA00022679"/>
    </source>
</evidence>
<evidence type="ECO:0000256" key="4">
    <source>
        <dbReference type="RuleBase" id="RU000481"/>
    </source>
</evidence>
<dbReference type="InterPro" id="IPR004839">
    <property type="entry name" value="Aminotransferase_I/II_large"/>
</dbReference>
<evidence type="ECO:0000313" key="6">
    <source>
        <dbReference type="EMBL" id="QBD81959.1"/>
    </source>
</evidence>
<dbReference type="InterPro" id="IPR015422">
    <property type="entry name" value="PyrdxlP-dep_Trfase_small"/>
</dbReference>
<evidence type="ECO:0000256" key="2">
    <source>
        <dbReference type="ARBA" id="ARBA00022576"/>
    </source>
</evidence>
<organism evidence="6 7">
    <name type="scientific">Ktedonosporobacter rubrisoli</name>
    <dbReference type="NCBI Taxonomy" id="2509675"/>
    <lineage>
        <taxon>Bacteria</taxon>
        <taxon>Bacillati</taxon>
        <taxon>Chloroflexota</taxon>
        <taxon>Ktedonobacteria</taxon>
        <taxon>Ktedonobacterales</taxon>
        <taxon>Ktedonosporobacteraceae</taxon>
        <taxon>Ktedonosporobacter</taxon>
    </lineage>
</organism>
<dbReference type="InterPro" id="IPR004838">
    <property type="entry name" value="NHTrfase_class1_PyrdxlP-BS"/>
</dbReference>
<keyword evidence="3 4" id="KW-0808">Transferase</keyword>
<name>A0A4P6K1K0_KTERU</name>
<dbReference type="RefSeq" id="WP_129893020.1">
    <property type="nucleotide sequence ID" value="NZ_CP035758.1"/>
</dbReference>
<keyword evidence="2 4" id="KW-0032">Aminotransferase</keyword>
<comment type="cofactor">
    <cofactor evidence="1 4">
        <name>pyridoxal 5'-phosphate</name>
        <dbReference type="ChEBI" id="CHEBI:597326"/>
    </cofactor>
</comment>
<evidence type="ECO:0000313" key="7">
    <source>
        <dbReference type="Proteomes" id="UP000290365"/>
    </source>
</evidence>
<dbReference type="EMBL" id="CP035758">
    <property type="protein sequence ID" value="QBD81959.1"/>
    <property type="molecule type" value="Genomic_DNA"/>
</dbReference>
<dbReference type="KEGG" id="kbs:EPA93_40675"/>
<dbReference type="OrthoDB" id="9813612at2"/>
<evidence type="ECO:0000256" key="1">
    <source>
        <dbReference type="ARBA" id="ARBA00001933"/>
    </source>
</evidence>
<dbReference type="Proteomes" id="UP000290365">
    <property type="component" value="Chromosome"/>
</dbReference>
<dbReference type="SUPFAM" id="SSF53383">
    <property type="entry name" value="PLP-dependent transferases"/>
    <property type="match status" value="1"/>
</dbReference>